<sequence>MKDVIASKALKSAGDRDYFQLFKNSRTFKDHFPFSRTKIHQKNFSRTLKGPWKP</sequence>
<gene>
    <name evidence="1" type="ORF">LARSCL_LOCUS10301</name>
</gene>
<evidence type="ECO:0008006" key="3">
    <source>
        <dbReference type="Google" id="ProtNLM"/>
    </source>
</evidence>
<proteinExistence type="predicted"/>
<accession>A0AAV2A6P0</accession>
<dbReference type="EMBL" id="CAXIEN010000121">
    <property type="protein sequence ID" value="CAL1279347.1"/>
    <property type="molecule type" value="Genomic_DNA"/>
</dbReference>
<comment type="caution">
    <text evidence="1">The sequence shown here is derived from an EMBL/GenBank/DDBJ whole genome shotgun (WGS) entry which is preliminary data.</text>
</comment>
<name>A0AAV2A6P0_9ARAC</name>
<dbReference type="AlphaFoldDB" id="A0AAV2A6P0"/>
<reference evidence="1 2" key="1">
    <citation type="submission" date="2024-04" db="EMBL/GenBank/DDBJ databases">
        <authorList>
            <person name="Rising A."/>
            <person name="Reimegard J."/>
            <person name="Sonavane S."/>
            <person name="Akerstrom W."/>
            <person name="Nylinder S."/>
            <person name="Hedman E."/>
            <person name="Kallberg Y."/>
        </authorList>
    </citation>
    <scope>NUCLEOTIDE SEQUENCE [LARGE SCALE GENOMIC DNA]</scope>
</reference>
<dbReference type="Proteomes" id="UP001497382">
    <property type="component" value="Unassembled WGS sequence"/>
</dbReference>
<evidence type="ECO:0000313" key="1">
    <source>
        <dbReference type="EMBL" id="CAL1279347.1"/>
    </source>
</evidence>
<keyword evidence="2" id="KW-1185">Reference proteome</keyword>
<protein>
    <recommendedName>
        <fullName evidence="3">Ribosomal protein S18</fullName>
    </recommendedName>
</protein>
<organism evidence="1 2">
    <name type="scientific">Larinioides sclopetarius</name>
    <dbReference type="NCBI Taxonomy" id="280406"/>
    <lineage>
        <taxon>Eukaryota</taxon>
        <taxon>Metazoa</taxon>
        <taxon>Ecdysozoa</taxon>
        <taxon>Arthropoda</taxon>
        <taxon>Chelicerata</taxon>
        <taxon>Arachnida</taxon>
        <taxon>Araneae</taxon>
        <taxon>Araneomorphae</taxon>
        <taxon>Entelegynae</taxon>
        <taxon>Araneoidea</taxon>
        <taxon>Araneidae</taxon>
        <taxon>Larinioides</taxon>
    </lineage>
</organism>
<evidence type="ECO:0000313" key="2">
    <source>
        <dbReference type="Proteomes" id="UP001497382"/>
    </source>
</evidence>